<comment type="similarity">
    <text evidence="1 4">Belongs to the bacterial flagellin family.</text>
</comment>
<dbReference type="Proteomes" id="UP000565262">
    <property type="component" value="Unassembled WGS sequence"/>
</dbReference>
<dbReference type="EMBL" id="JACJFM010000004">
    <property type="protein sequence ID" value="MBB1485962.1"/>
    <property type="molecule type" value="Genomic_DNA"/>
</dbReference>
<evidence type="ECO:0000313" key="7">
    <source>
        <dbReference type="EMBL" id="MBB1485962.1"/>
    </source>
</evidence>
<evidence type="ECO:0000259" key="6">
    <source>
        <dbReference type="Pfam" id="PF00700"/>
    </source>
</evidence>
<evidence type="ECO:0000256" key="3">
    <source>
        <dbReference type="ARBA" id="ARBA00023143"/>
    </source>
</evidence>
<dbReference type="GO" id="GO:0005576">
    <property type="term" value="C:extracellular region"/>
    <property type="evidence" value="ECO:0007669"/>
    <property type="project" value="UniProtKB-SubCell"/>
</dbReference>
<accession>A0A839IN72</accession>
<evidence type="ECO:0000256" key="4">
    <source>
        <dbReference type="RuleBase" id="RU362073"/>
    </source>
</evidence>
<name>A0A839IN72_9GAMM</name>
<keyword evidence="3 4" id="KW-0975">Bacterial flagellum</keyword>
<sequence length="389" mass="41207">MTLLVNTNMTALQGQYYVQQISDQVNSSIEKLTTGSRISSARNDAASVQLADLFDTQLTGLTQANRNANYGIAMAQIAEGSLSEINNNLQRAYQLSVMGGNRSLESSDRVALGDEFKTLLETNNLIANNTLFGSINILNYESNEEGFLIKSRPEPGGPQTVTTGNAILTSLFGKALNSDNITGQMLSLVSINLGATGDLGKMVAAYMLINNQSDAGVAADALLTGTRTGAISTLATNSAVQLDIDEMNTLLVNELSAQTGQSAVVTGAAGAFTGFADTDVHSTIGFSDQQLNQIYGFSTDTLLDTLSGLSTEVTNQRSRLGAEQNGLLSTIRSNTNSIVNIKDARSRVADTDFATETVKLTRNQILLQGANTILSQATQTPNIALSLLR</sequence>
<dbReference type="PRINTS" id="PR00207">
    <property type="entry name" value="FLAGELLIN"/>
</dbReference>
<dbReference type="InterPro" id="IPR046358">
    <property type="entry name" value="Flagellin_C"/>
</dbReference>
<dbReference type="Pfam" id="PF00669">
    <property type="entry name" value="Flagellin_N"/>
    <property type="match status" value="1"/>
</dbReference>
<dbReference type="Pfam" id="PF00700">
    <property type="entry name" value="Flagellin_C"/>
    <property type="match status" value="1"/>
</dbReference>
<evidence type="ECO:0000313" key="8">
    <source>
        <dbReference type="Proteomes" id="UP000565262"/>
    </source>
</evidence>
<dbReference type="InterPro" id="IPR001029">
    <property type="entry name" value="Flagellin_N"/>
</dbReference>
<dbReference type="Gene3D" id="3.30.70.2120">
    <property type="match status" value="1"/>
</dbReference>
<proteinExistence type="inferred from homology"/>
<protein>
    <recommendedName>
        <fullName evidence="4">Flagellin</fullName>
    </recommendedName>
</protein>
<dbReference type="PANTHER" id="PTHR42792:SF2">
    <property type="entry name" value="FLAGELLIN"/>
    <property type="match status" value="1"/>
</dbReference>
<dbReference type="Gene3D" id="6.10.10.10">
    <property type="entry name" value="Flagellar export chaperone, C-terminal domain"/>
    <property type="match status" value="1"/>
</dbReference>
<evidence type="ECO:0000259" key="5">
    <source>
        <dbReference type="Pfam" id="PF00669"/>
    </source>
</evidence>
<dbReference type="RefSeq" id="WP_182807743.1">
    <property type="nucleotide sequence ID" value="NZ_JACJFM010000004.1"/>
</dbReference>
<evidence type="ECO:0000256" key="2">
    <source>
        <dbReference type="ARBA" id="ARBA00022525"/>
    </source>
</evidence>
<feature type="domain" description="Flagellin N-terminal" evidence="5">
    <location>
        <begin position="5"/>
        <end position="139"/>
    </location>
</feature>
<keyword evidence="2 4" id="KW-0964">Secreted</keyword>
<dbReference type="Gene3D" id="1.20.1330.10">
    <property type="entry name" value="f41 fragment of flagellin, N-terminal domain"/>
    <property type="match status" value="1"/>
</dbReference>
<comment type="caution">
    <text evidence="7">The sequence shown here is derived from an EMBL/GenBank/DDBJ whole genome shotgun (WGS) entry which is preliminary data.</text>
</comment>
<evidence type="ECO:0000256" key="1">
    <source>
        <dbReference type="ARBA" id="ARBA00005709"/>
    </source>
</evidence>
<dbReference type="GO" id="GO:0009288">
    <property type="term" value="C:bacterial-type flagellum"/>
    <property type="evidence" value="ECO:0007669"/>
    <property type="project" value="UniProtKB-SubCell"/>
</dbReference>
<keyword evidence="8" id="KW-1185">Reference proteome</keyword>
<dbReference type="PANTHER" id="PTHR42792">
    <property type="entry name" value="FLAGELLIN"/>
    <property type="match status" value="1"/>
</dbReference>
<organism evidence="7 8">
    <name type="scientific">Oceanospirillum sediminis</name>
    <dbReference type="NCBI Taxonomy" id="2760088"/>
    <lineage>
        <taxon>Bacteria</taxon>
        <taxon>Pseudomonadati</taxon>
        <taxon>Pseudomonadota</taxon>
        <taxon>Gammaproteobacteria</taxon>
        <taxon>Oceanospirillales</taxon>
        <taxon>Oceanospirillaceae</taxon>
        <taxon>Oceanospirillum</taxon>
    </lineage>
</organism>
<comment type="subcellular location">
    <subcellularLocation>
        <location evidence="4">Secreted</location>
    </subcellularLocation>
    <subcellularLocation>
        <location evidence="4">Bacterial flagellum</location>
    </subcellularLocation>
</comment>
<dbReference type="GO" id="GO:0005198">
    <property type="term" value="F:structural molecule activity"/>
    <property type="evidence" value="ECO:0007669"/>
    <property type="project" value="UniProtKB-UniRule"/>
</dbReference>
<dbReference type="AlphaFoldDB" id="A0A839IN72"/>
<feature type="domain" description="Flagellin C-terminal" evidence="6">
    <location>
        <begin position="308"/>
        <end position="388"/>
    </location>
</feature>
<gene>
    <name evidence="7" type="ORF">H4O21_04950</name>
</gene>
<dbReference type="SUPFAM" id="SSF64518">
    <property type="entry name" value="Phase 1 flagellin"/>
    <property type="match status" value="1"/>
</dbReference>
<dbReference type="InterPro" id="IPR042187">
    <property type="entry name" value="Flagellin_C_sub2"/>
</dbReference>
<reference evidence="7 8" key="1">
    <citation type="submission" date="2020-08" db="EMBL/GenBank/DDBJ databases">
        <title>Oceanospirillum sp. nov. isolated from marine sediment.</title>
        <authorList>
            <person name="Ji X."/>
        </authorList>
    </citation>
    <scope>NUCLEOTIDE SEQUENCE [LARGE SCALE GENOMIC DNA]</scope>
    <source>
        <strain evidence="7 8">D5</strain>
    </source>
</reference>
<comment type="function">
    <text evidence="4">Flagellin is the subunit protein which polymerizes to form the filaments of bacterial flagella.</text>
</comment>
<dbReference type="InterPro" id="IPR001492">
    <property type="entry name" value="Flagellin"/>
</dbReference>